<dbReference type="EMBL" id="JACOPF010000001">
    <property type="protein sequence ID" value="MBC5689000.1"/>
    <property type="molecule type" value="Genomic_DNA"/>
</dbReference>
<dbReference type="SUPFAM" id="SSF50129">
    <property type="entry name" value="GroES-like"/>
    <property type="match status" value="1"/>
</dbReference>
<evidence type="ECO:0000259" key="5">
    <source>
        <dbReference type="Pfam" id="PF00107"/>
    </source>
</evidence>
<evidence type="ECO:0000259" key="6">
    <source>
        <dbReference type="Pfam" id="PF08240"/>
    </source>
</evidence>
<dbReference type="SUPFAM" id="SSF51735">
    <property type="entry name" value="NAD(P)-binding Rossmann-fold domains"/>
    <property type="match status" value="1"/>
</dbReference>
<proteinExistence type="inferred from homology"/>
<dbReference type="Pfam" id="PF00107">
    <property type="entry name" value="ADH_zinc_N"/>
    <property type="match status" value="1"/>
</dbReference>
<keyword evidence="8" id="KW-1185">Reference proteome</keyword>
<reference evidence="7" key="1">
    <citation type="submission" date="2020-08" db="EMBL/GenBank/DDBJ databases">
        <title>Genome public.</title>
        <authorList>
            <person name="Liu C."/>
            <person name="Sun Q."/>
        </authorList>
    </citation>
    <scope>NUCLEOTIDE SEQUENCE</scope>
    <source>
        <strain evidence="7">NSJ-55</strain>
    </source>
</reference>
<evidence type="ECO:0000256" key="3">
    <source>
        <dbReference type="ARBA" id="ARBA00023002"/>
    </source>
</evidence>
<comment type="caution">
    <text evidence="7">The sequence shown here is derived from an EMBL/GenBank/DDBJ whole genome shotgun (WGS) entry which is preliminary data.</text>
</comment>
<dbReference type="GO" id="GO:0016491">
    <property type="term" value="F:oxidoreductase activity"/>
    <property type="evidence" value="ECO:0007669"/>
    <property type="project" value="UniProtKB-KW"/>
</dbReference>
<evidence type="ECO:0000256" key="1">
    <source>
        <dbReference type="ARBA" id="ARBA00022723"/>
    </source>
</evidence>
<sequence length="322" mass="35477">MKTDALYITKERTTEIRQVDILPPKPDEVQIDVIACGVCAWDSYLFKGRDLRQPFPFPFGHEAVGIIREVGDEVKRFTSGDKVFCIDGGPSMTQVMNIKADMVGKLPGNPVSTEDFAYLIGEPSVCVVNGLANIKVNPGDRVVIIGTGYMGLLNVQAFHHSHIGKMICFDVDEEKLKLAKKYGADVCCLSNSQEGQKVAGEIIESGGAEIVVECSGSQPGLSMAVKLVSPGGTISNFAWHREERTLDASCWHLNGLRIINTAPACDRHFSDHVVQTERLMERGVFCQKDLITHIMDYHDIQKMLETAEAKADGYIKGVITFR</sequence>
<keyword evidence="1 4" id="KW-0479">Metal-binding</keyword>
<evidence type="ECO:0000256" key="2">
    <source>
        <dbReference type="ARBA" id="ARBA00022833"/>
    </source>
</evidence>
<protein>
    <submittedName>
        <fullName evidence="7">Zinc-binding dehydrogenase</fullName>
    </submittedName>
</protein>
<keyword evidence="2 4" id="KW-0862">Zinc</keyword>
<feature type="domain" description="Alcohol dehydrogenase-like C-terminal" evidence="5">
    <location>
        <begin position="151"/>
        <end position="260"/>
    </location>
</feature>
<dbReference type="InterPro" id="IPR013149">
    <property type="entry name" value="ADH-like_C"/>
</dbReference>
<dbReference type="Proteomes" id="UP000652477">
    <property type="component" value="Unassembled WGS sequence"/>
</dbReference>
<gene>
    <name evidence="7" type="ORF">H8S37_08685</name>
</gene>
<evidence type="ECO:0000313" key="7">
    <source>
        <dbReference type="EMBL" id="MBC5689000.1"/>
    </source>
</evidence>
<evidence type="ECO:0000256" key="4">
    <source>
        <dbReference type="RuleBase" id="RU361277"/>
    </source>
</evidence>
<dbReference type="PROSITE" id="PS00059">
    <property type="entry name" value="ADH_ZINC"/>
    <property type="match status" value="1"/>
</dbReference>
<dbReference type="InterPro" id="IPR011032">
    <property type="entry name" value="GroES-like_sf"/>
</dbReference>
<dbReference type="InterPro" id="IPR013154">
    <property type="entry name" value="ADH-like_N"/>
</dbReference>
<accession>A0A923LIP8</accession>
<dbReference type="PANTHER" id="PTHR43401">
    <property type="entry name" value="L-THREONINE 3-DEHYDROGENASE"/>
    <property type="match status" value="1"/>
</dbReference>
<feature type="domain" description="Alcohol dehydrogenase-like N-terminal" evidence="6">
    <location>
        <begin position="25"/>
        <end position="85"/>
    </location>
</feature>
<organism evidence="7 8">
    <name type="scientific">Mediterraneibacter hominis</name>
    <dbReference type="NCBI Taxonomy" id="2763054"/>
    <lineage>
        <taxon>Bacteria</taxon>
        <taxon>Bacillati</taxon>
        <taxon>Bacillota</taxon>
        <taxon>Clostridia</taxon>
        <taxon>Lachnospirales</taxon>
        <taxon>Lachnospiraceae</taxon>
        <taxon>Mediterraneibacter</taxon>
    </lineage>
</organism>
<dbReference type="InterPro" id="IPR050129">
    <property type="entry name" value="Zn_alcohol_dh"/>
</dbReference>
<keyword evidence="3" id="KW-0560">Oxidoreductase</keyword>
<name>A0A923LIP8_9FIRM</name>
<dbReference type="InterPro" id="IPR036291">
    <property type="entry name" value="NAD(P)-bd_dom_sf"/>
</dbReference>
<dbReference type="InterPro" id="IPR002328">
    <property type="entry name" value="ADH_Zn_CS"/>
</dbReference>
<dbReference type="Gene3D" id="3.40.50.720">
    <property type="entry name" value="NAD(P)-binding Rossmann-like Domain"/>
    <property type="match status" value="1"/>
</dbReference>
<dbReference type="Gene3D" id="3.90.180.10">
    <property type="entry name" value="Medium-chain alcohol dehydrogenases, catalytic domain"/>
    <property type="match status" value="2"/>
</dbReference>
<comment type="cofactor">
    <cofactor evidence="4">
        <name>Zn(2+)</name>
        <dbReference type="ChEBI" id="CHEBI:29105"/>
    </cofactor>
</comment>
<evidence type="ECO:0000313" key="8">
    <source>
        <dbReference type="Proteomes" id="UP000652477"/>
    </source>
</evidence>
<dbReference type="GO" id="GO:0008270">
    <property type="term" value="F:zinc ion binding"/>
    <property type="evidence" value="ECO:0007669"/>
    <property type="project" value="InterPro"/>
</dbReference>
<dbReference type="Pfam" id="PF08240">
    <property type="entry name" value="ADH_N"/>
    <property type="match status" value="1"/>
</dbReference>
<dbReference type="AlphaFoldDB" id="A0A923LIP8"/>
<comment type="similarity">
    <text evidence="4">Belongs to the zinc-containing alcohol dehydrogenase family.</text>
</comment>
<dbReference type="RefSeq" id="WP_186875580.1">
    <property type="nucleotide sequence ID" value="NZ_JACOPF010000001.1"/>
</dbReference>
<dbReference type="PANTHER" id="PTHR43401:SF2">
    <property type="entry name" value="L-THREONINE 3-DEHYDROGENASE"/>
    <property type="match status" value="1"/>
</dbReference>